<dbReference type="FunCoup" id="G0MMG3">
    <property type="interactions" value="1290"/>
</dbReference>
<keyword evidence="2" id="KW-1185">Reference proteome</keyword>
<accession>G0MMG3</accession>
<evidence type="ECO:0000313" key="1">
    <source>
        <dbReference type="EMBL" id="EGT37506.1"/>
    </source>
</evidence>
<dbReference type="PANTHER" id="PTHR31379">
    <property type="entry name" value="F-BOX C PROTEIN-RELATED-RELATED"/>
    <property type="match status" value="1"/>
</dbReference>
<name>G0MMG3_CAEBE</name>
<protein>
    <submittedName>
        <fullName evidence="1">Uncharacterized protein</fullName>
    </submittedName>
</protein>
<gene>
    <name evidence="1" type="ORF">CAEBREN_16276</name>
</gene>
<dbReference type="InterPro" id="IPR021942">
    <property type="entry name" value="DUF3557"/>
</dbReference>
<organism evidence="2">
    <name type="scientific">Caenorhabditis brenneri</name>
    <name type="common">Nematode worm</name>
    <dbReference type="NCBI Taxonomy" id="135651"/>
    <lineage>
        <taxon>Eukaryota</taxon>
        <taxon>Metazoa</taxon>
        <taxon>Ecdysozoa</taxon>
        <taxon>Nematoda</taxon>
        <taxon>Chromadorea</taxon>
        <taxon>Rhabditida</taxon>
        <taxon>Rhabditina</taxon>
        <taxon>Rhabditomorpha</taxon>
        <taxon>Rhabditoidea</taxon>
        <taxon>Rhabditidae</taxon>
        <taxon>Peloderinae</taxon>
        <taxon>Caenorhabditis</taxon>
    </lineage>
</organism>
<dbReference type="OrthoDB" id="5910191at2759"/>
<dbReference type="InParanoid" id="G0MMG3"/>
<dbReference type="Proteomes" id="UP000008068">
    <property type="component" value="Unassembled WGS sequence"/>
</dbReference>
<dbReference type="PANTHER" id="PTHR31379:SF1">
    <property type="entry name" value="F-BOX C PROTEIN-RELATED"/>
    <property type="match status" value="1"/>
</dbReference>
<sequence length="245" mass="28868">MDPNNSRPISYDSLKILLQYAKPNLRFELFRRIPSIRLTEKAVPLRLNSLRIGGHGVEINNTYYEARIIRYFPPSGIVPRGFRFDNLSNDGEWDLDEWGFDDFSSETVFTPGDLVLQVQEHNHRRRIQSEAKKDLEKRLKYVEWMIAKKSGENVESEWTGQIIQLLRDWIENPREIGKCLSFEEREKRVMETMTQIQATFEGVKAERSMKIPVNDVSQIAVSYESQVRTMRRRRIRIMTIEVMAV</sequence>
<reference evidence="2" key="1">
    <citation type="submission" date="2011-07" db="EMBL/GenBank/DDBJ databases">
        <authorList>
            <consortium name="Caenorhabditis brenneri Sequencing and Analysis Consortium"/>
            <person name="Wilson R.K."/>
        </authorList>
    </citation>
    <scope>NUCLEOTIDE SEQUENCE [LARGE SCALE GENOMIC DNA]</scope>
    <source>
        <strain evidence="2">PB2801</strain>
    </source>
</reference>
<dbReference type="EMBL" id="GL379802">
    <property type="protein sequence ID" value="EGT37506.1"/>
    <property type="molecule type" value="Genomic_DNA"/>
</dbReference>
<proteinExistence type="predicted"/>
<dbReference type="HOGENOM" id="CLU_1134403_0_0_1"/>
<dbReference type="AlphaFoldDB" id="G0MMG3"/>
<evidence type="ECO:0000313" key="2">
    <source>
        <dbReference type="Proteomes" id="UP000008068"/>
    </source>
</evidence>